<keyword evidence="2" id="KW-1185">Reference proteome</keyword>
<dbReference type="Proteomes" id="UP000186922">
    <property type="component" value="Unassembled WGS sequence"/>
</dbReference>
<gene>
    <name evidence="1" type="primary">RvY_05519-1</name>
    <name evidence="1" type="synonym">RvY_05519.1</name>
    <name evidence="1" type="ORF">RvY_05519</name>
</gene>
<comment type="caution">
    <text evidence="1">The sequence shown here is derived from an EMBL/GenBank/DDBJ whole genome shotgun (WGS) entry which is preliminary data.</text>
</comment>
<sequence>MFQPGQLLPVETAKARAYKEHPIHHAIPRQIIIVQNQLQRKRQQKEDGCPVVFENPNSEVADIAGAGFRENPGVTSWNSLNEFYSEKSTGFDISEDRRSHFNTAFFTGSSAKEDKRVILEDMTAAREAKRKASEAANAPEIVTPKEKQKMASIAAAVEVKKPVRLEYQIRGTQKWKSKRLIRPEQIEADRLSVPVERPTVVRFRGVPYNKGPNRSGSVHGEGGMTPVSRLAESRSLGFTRSTQSVRSLELQKKIEMDIRKIVEDDDEGIAEGFEVSREVTDNLTYEDRLILERWEMGLEDDVVGVESDTEEAKL</sequence>
<protein>
    <submittedName>
        <fullName evidence="1">Uncharacterized protein</fullName>
    </submittedName>
</protein>
<evidence type="ECO:0000313" key="1">
    <source>
        <dbReference type="EMBL" id="GAU93600.1"/>
    </source>
</evidence>
<proteinExistence type="predicted"/>
<name>A0A1D1UYD0_RAMVA</name>
<dbReference type="EMBL" id="BDGG01000002">
    <property type="protein sequence ID" value="GAU93600.1"/>
    <property type="molecule type" value="Genomic_DNA"/>
</dbReference>
<reference evidence="1 2" key="1">
    <citation type="journal article" date="2016" name="Nat. Commun.">
        <title>Extremotolerant tardigrade genome and improved radiotolerance of human cultured cells by tardigrade-unique protein.</title>
        <authorList>
            <person name="Hashimoto T."/>
            <person name="Horikawa D.D."/>
            <person name="Saito Y."/>
            <person name="Kuwahara H."/>
            <person name="Kozuka-Hata H."/>
            <person name="Shin-I T."/>
            <person name="Minakuchi Y."/>
            <person name="Ohishi K."/>
            <person name="Motoyama A."/>
            <person name="Aizu T."/>
            <person name="Enomoto A."/>
            <person name="Kondo K."/>
            <person name="Tanaka S."/>
            <person name="Hara Y."/>
            <person name="Koshikawa S."/>
            <person name="Sagara H."/>
            <person name="Miura T."/>
            <person name="Yokobori S."/>
            <person name="Miyagawa K."/>
            <person name="Suzuki Y."/>
            <person name="Kubo T."/>
            <person name="Oyama M."/>
            <person name="Kohara Y."/>
            <person name="Fujiyama A."/>
            <person name="Arakawa K."/>
            <person name="Katayama T."/>
            <person name="Toyoda A."/>
            <person name="Kunieda T."/>
        </authorList>
    </citation>
    <scope>NUCLEOTIDE SEQUENCE [LARGE SCALE GENOMIC DNA]</scope>
    <source>
        <strain evidence="1 2">YOKOZUNA-1</strain>
    </source>
</reference>
<evidence type="ECO:0000313" key="2">
    <source>
        <dbReference type="Proteomes" id="UP000186922"/>
    </source>
</evidence>
<accession>A0A1D1UYD0</accession>
<organism evidence="1 2">
    <name type="scientific">Ramazzottius varieornatus</name>
    <name type="common">Water bear</name>
    <name type="synonym">Tardigrade</name>
    <dbReference type="NCBI Taxonomy" id="947166"/>
    <lineage>
        <taxon>Eukaryota</taxon>
        <taxon>Metazoa</taxon>
        <taxon>Ecdysozoa</taxon>
        <taxon>Tardigrada</taxon>
        <taxon>Eutardigrada</taxon>
        <taxon>Parachela</taxon>
        <taxon>Hypsibioidea</taxon>
        <taxon>Ramazzottiidae</taxon>
        <taxon>Ramazzottius</taxon>
    </lineage>
</organism>
<dbReference type="AlphaFoldDB" id="A0A1D1UYD0"/>